<evidence type="ECO:0000256" key="5">
    <source>
        <dbReference type="ARBA" id="ARBA00011538"/>
    </source>
</evidence>
<feature type="compositionally biased region" description="Basic residues" evidence="11">
    <location>
        <begin position="2222"/>
        <end position="2232"/>
    </location>
</feature>
<feature type="region of interest" description="Disordered" evidence="11">
    <location>
        <begin position="2437"/>
        <end position="2458"/>
    </location>
</feature>
<feature type="compositionally biased region" description="Basic and acidic residues" evidence="11">
    <location>
        <begin position="1395"/>
        <end position="1407"/>
    </location>
</feature>
<feature type="region of interest" description="Disordered" evidence="11">
    <location>
        <begin position="3143"/>
        <end position="3380"/>
    </location>
</feature>
<feature type="compositionally biased region" description="Basic residues" evidence="11">
    <location>
        <begin position="1855"/>
        <end position="1869"/>
    </location>
</feature>
<feature type="compositionally biased region" description="Low complexity" evidence="11">
    <location>
        <begin position="3342"/>
        <end position="3355"/>
    </location>
</feature>
<reference evidence="13" key="1">
    <citation type="submission" date="2014-11" db="EMBL/GenBank/DDBJ databases">
        <title>Molecular phylogeny of cliff fern family Woodsiaceae with morphological implications.</title>
        <authorList>
            <person name="Shao Y.-Z."/>
            <person name="Wei R."/>
            <person name="Zhang X.-C."/>
        </authorList>
    </citation>
    <scope>NUCLEOTIDE SEQUENCE</scope>
</reference>
<protein>
    <recommendedName>
        <fullName evidence="10">Histone H4</fullName>
    </recommendedName>
</protein>
<feature type="compositionally biased region" description="Polar residues" evidence="11">
    <location>
        <begin position="4244"/>
        <end position="4260"/>
    </location>
</feature>
<feature type="region of interest" description="Disordered" evidence="11">
    <location>
        <begin position="1150"/>
        <end position="1172"/>
    </location>
</feature>
<feature type="compositionally biased region" description="Basic and acidic residues" evidence="11">
    <location>
        <begin position="3356"/>
        <end position="3380"/>
    </location>
</feature>
<feature type="compositionally biased region" description="Polar residues" evidence="11">
    <location>
        <begin position="969"/>
        <end position="985"/>
    </location>
</feature>
<comment type="subcellular location">
    <subcellularLocation>
        <location evidence="3">Chromosome</location>
    </subcellularLocation>
    <subcellularLocation>
        <location evidence="2">Nucleus</location>
    </subcellularLocation>
</comment>
<keyword evidence="8 10" id="KW-0539">Nucleus</keyword>
<feature type="region of interest" description="Disordered" evidence="11">
    <location>
        <begin position="158"/>
        <end position="181"/>
    </location>
</feature>
<feature type="compositionally biased region" description="Basic and acidic residues" evidence="11">
    <location>
        <begin position="957"/>
        <end position="968"/>
    </location>
</feature>
<dbReference type="SUPFAM" id="SSF47113">
    <property type="entry name" value="Histone-fold"/>
    <property type="match status" value="1"/>
</dbReference>
<feature type="compositionally biased region" description="Polar residues" evidence="11">
    <location>
        <begin position="1026"/>
        <end position="1035"/>
    </location>
</feature>
<comment type="function">
    <text evidence="1 10">Core component of nucleosome. Nucleosomes wrap and compact DNA into chromatin, limiting DNA accessibility to the cellular machineries which require DNA as a template. Histones thereby play a central role in transcription regulation, DNA repair, DNA replication and chromosomal stability. DNA accessibility is regulated via a complex set of post-translational modifications of histones, also called histone code, and nucleosome remodeling.</text>
</comment>
<evidence type="ECO:0000256" key="2">
    <source>
        <dbReference type="ARBA" id="ARBA00004123"/>
    </source>
</evidence>
<feature type="compositionally biased region" description="Basic and acidic residues" evidence="11">
    <location>
        <begin position="2512"/>
        <end position="2556"/>
    </location>
</feature>
<feature type="compositionally biased region" description="Basic and acidic residues" evidence="11">
    <location>
        <begin position="2141"/>
        <end position="2153"/>
    </location>
</feature>
<comment type="similarity">
    <text evidence="4 10">Belongs to the histone H4 family.</text>
</comment>
<comment type="subunit">
    <text evidence="5 10">The nucleosome is a histone octamer containing two molecules each of H2A, H2B, H3 and H4 assembled in one H3-H4 heterotetramer and two H2A-H2B heterodimers. The octamer wraps approximately 147 bp of DNA.</text>
</comment>
<feature type="compositionally biased region" description="Polar residues" evidence="11">
    <location>
        <begin position="3517"/>
        <end position="3528"/>
    </location>
</feature>
<feature type="region of interest" description="Disordered" evidence="11">
    <location>
        <begin position="312"/>
        <end position="368"/>
    </location>
</feature>
<evidence type="ECO:0000256" key="11">
    <source>
        <dbReference type="SAM" id="MobiDB-lite"/>
    </source>
</evidence>
<dbReference type="PRINTS" id="PR00623">
    <property type="entry name" value="HISTONEH4"/>
</dbReference>
<dbReference type="GO" id="GO:0046982">
    <property type="term" value="F:protein heterodimerization activity"/>
    <property type="evidence" value="ECO:0007669"/>
    <property type="project" value="InterPro"/>
</dbReference>
<feature type="region of interest" description="Disordered" evidence="11">
    <location>
        <begin position="3436"/>
        <end position="3530"/>
    </location>
</feature>
<dbReference type="SMART" id="SM00417">
    <property type="entry name" value="H4"/>
    <property type="match status" value="1"/>
</dbReference>
<feature type="compositionally biased region" description="Basic and acidic residues" evidence="11">
    <location>
        <begin position="3168"/>
        <end position="3185"/>
    </location>
</feature>
<keyword evidence="6 10" id="KW-0158">Chromosome</keyword>
<dbReference type="InterPro" id="IPR001951">
    <property type="entry name" value="Histone_H4"/>
</dbReference>
<feature type="compositionally biased region" description="Gly residues" evidence="11">
    <location>
        <begin position="2748"/>
        <end position="2760"/>
    </location>
</feature>
<evidence type="ECO:0000256" key="4">
    <source>
        <dbReference type="ARBA" id="ARBA00006564"/>
    </source>
</evidence>
<evidence type="ECO:0000259" key="12">
    <source>
        <dbReference type="Pfam" id="PF15511"/>
    </source>
</evidence>
<dbReference type="GO" id="GO:0005634">
    <property type="term" value="C:nucleus"/>
    <property type="evidence" value="ECO:0007669"/>
    <property type="project" value="UniProtKB-SubCell"/>
</dbReference>
<evidence type="ECO:0000256" key="8">
    <source>
        <dbReference type="ARBA" id="ARBA00023242"/>
    </source>
</evidence>
<feature type="compositionally biased region" description="Acidic residues" evidence="11">
    <location>
        <begin position="3451"/>
        <end position="3464"/>
    </location>
</feature>
<feature type="region of interest" description="Disordered" evidence="11">
    <location>
        <begin position="633"/>
        <end position="671"/>
    </location>
</feature>
<evidence type="ECO:0000256" key="9">
    <source>
        <dbReference type="ARBA" id="ARBA00023269"/>
    </source>
</evidence>
<feature type="compositionally biased region" description="Acidic residues" evidence="11">
    <location>
        <begin position="1247"/>
        <end position="1256"/>
    </location>
</feature>
<feature type="region of interest" description="Disordered" evidence="11">
    <location>
        <begin position="1797"/>
        <end position="1818"/>
    </location>
</feature>
<proteinExistence type="inferred from homology"/>
<feature type="compositionally biased region" description="Basic and acidic residues" evidence="11">
    <location>
        <begin position="4005"/>
        <end position="4028"/>
    </location>
</feature>
<feature type="compositionally biased region" description="Pro residues" evidence="11">
    <location>
        <begin position="4154"/>
        <end position="4170"/>
    </location>
</feature>
<dbReference type="PANTHER" id="PTHR10484">
    <property type="entry name" value="HISTONE H4"/>
    <property type="match status" value="1"/>
</dbReference>
<evidence type="ECO:0000256" key="10">
    <source>
        <dbReference type="RuleBase" id="RU000528"/>
    </source>
</evidence>
<dbReference type="InterPro" id="IPR009072">
    <property type="entry name" value="Histone-fold"/>
</dbReference>
<feature type="compositionally biased region" description="Low complexity" evidence="11">
    <location>
        <begin position="1797"/>
        <end position="1811"/>
    </location>
</feature>
<feature type="compositionally biased region" description="Polar residues" evidence="11">
    <location>
        <begin position="3980"/>
        <end position="3989"/>
    </location>
</feature>
<dbReference type="VEuPathDB" id="CryptoDB:Cvel_16226"/>
<keyword evidence="9 10" id="KW-0544">Nucleosome core</keyword>
<feature type="compositionally biased region" description="Acidic residues" evidence="11">
    <location>
        <begin position="3472"/>
        <end position="3502"/>
    </location>
</feature>
<feature type="region of interest" description="Disordered" evidence="11">
    <location>
        <begin position="2744"/>
        <end position="2763"/>
    </location>
</feature>
<feature type="compositionally biased region" description="Low complexity" evidence="11">
    <location>
        <begin position="3954"/>
        <end position="3965"/>
    </location>
</feature>
<feature type="region of interest" description="Disordered" evidence="11">
    <location>
        <begin position="2475"/>
        <end position="2562"/>
    </location>
</feature>
<dbReference type="PROSITE" id="PS00047">
    <property type="entry name" value="HISTONE_H4"/>
    <property type="match status" value="1"/>
</dbReference>
<feature type="region of interest" description="Disordered" evidence="11">
    <location>
        <begin position="3951"/>
        <end position="4276"/>
    </location>
</feature>
<feature type="domain" description="CENP-T/Histone H4 histone fold" evidence="12">
    <location>
        <begin position="37"/>
        <end position="96"/>
    </location>
</feature>
<evidence type="ECO:0000256" key="6">
    <source>
        <dbReference type="ARBA" id="ARBA00022454"/>
    </source>
</evidence>
<organism evidence="13">
    <name type="scientific">Chromera velia CCMP2878</name>
    <dbReference type="NCBI Taxonomy" id="1169474"/>
    <lineage>
        <taxon>Eukaryota</taxon>
        <taxon>Sar</taxon>
        <taxon>Alveolata</taxon>
        <taxon>Colpodellida</taxon>
        <taxon>Chromeraceae</taxon>
        <taxon>Chromera</taxon>
    </lineage>
</organism>
<feature type="compositionally biased region" description="Polar residues" evidence="11">
    <location>
        <begin position="1568"/>
        <end position="1580"/>
    </location>
</feature>
<feature type="compositionally biased region" description="Polar residues" evidence="11">
    <location>
        <begin position="894"/>
        <end position="903"/>
    </location>
</feature>
<feature type="region of interest" description="Disordered" evidence="11">
    <location>
        <begin position="470"/>
        <end position="527"/>
    </location>
</feature>
<feature type="compositionally biased region" description="Polar residues" evidence="11">
    <location>
        <begin position="4061"/>
        <end position="4073"/>
    </location>
</feature>
<name>A0A0K6S6H9_9ALVE</name>
<feature type="region of interest" description="Disordered" evidence="11">
    <location>
        <begin position="2111"/>
        <end position="2237"/>
    </location>
</feature>
<feature type="region of interest" description="Disordered" evidence="11">
    <location>
        <begin position="1395"/>
        <end position="1581"/>
    </location>
</feature>
<dbReference type="Pfam" id="PF15511">
    <property type="entry name" value="CENP-T_C"/>
    <property type="match status" value="1"/>
</dbReference>
<feature type="compositionally biased region" description="Basic residues" evidence="11">
    <location>
        <begin position="1488"/>
        <end position="1506"/>
    </location>
</feature>
<feature type="region of interest" description="Disordered" evidence="11">
    <location>
        <begin position="3399"/>
        <end position="3420"/>
    </location>
</feature>
<dbReference type="Gene3D" id="1.10.20.10">
    <property type="entry name" value="Histone, subunit A"/>
    <property type="match status" value="1"/>
</dbReference>
<feature type="region of interest" description="Disordered" evidence="11">
    <location>
        <begin position="957"/>
        <end position="1035"/>
    </location>
</feature>
<evidence type="ECO:0000313" key="13">
    <source>
        <dbReference type="EMBL" id="CUC09133.1"/>
    </source>
</evidence>
<evidence type="ECO:0000256" key="3">
    <source>
        <dbReference type="ARBA" id="ARBA00004286"/>
    </source>
</evidence>
<feature type="region of interest" description="Disordered" evidence="11">
    <location>
        <begin position="2631"/>
        <end position="2705"/>
    </location>
</feature>
<feature type="region of interest" description="Disordered" evidence="11">
    <location>
        <begin position="3686"/>
        <end position="3706"/>
    </location>
</feature>
<dbReference type="InterPro" id="IPR019809">
    <property type="entry name" value="Histone_H4_CS"/>
</dbReference>
<feature type="compositionally biased region" description="Low complexity" evidence="11">
    <location>
        <begin position="2500"/>
        <end position="2510"/>
    </location>
</feature>
<dbReference type="GO" id="GO:0003677">
    <property type="term" value="F:DNA binding"/>
    <property type="evidence" value="ECO:0007669"/>
    <property type="project" value="UniProtKB-KW"/>
</dbReference>
<feature type="compositionally biased region" description="Polar residues" evidence="11">
    <location>
        <begin position="1005"/>
        <end position="1016"/>
    </location>
</feature>
<feature type="region of interest" description="Disordered" evidence="11">
    <location>
        <begin position="894"/>
        <end position="927"/>
    </location>
</feature>
<evidence type="ECO:0000256" key="1">
    <source>
        <dbReference type="ARBA" id="ARBA00002001"/>
    </source>
</evidence>
<feature type="compositionally biased region" description="Basic and acidic residues" evidence="11">
    <location>
        <begin position="646"/>
        <end position="671"/>
    </location>
</feature>
<dbReference type="CDD" id="cd22912">
    <property type="entry name" value="HFD_H4"/>
    <property type="match status" value="1"/>
</dbReference>
<gene>
    <name evidence="13" type="ORF">Cvel_16226.t2.CR1</name>
</gene>
<feature type="region of interest" description="Disordered" evidence="11">
    <location>
        <begin position="4348"/>
        <end position="4381"/>
    </location>
</feature>
<sequence>MSGRGKGGKGLGKGGAKRHRKVLRDNIQGITKPAIRRLARRGGVKRIASGIYEEIRGILKQFLENAIRDSVAYCEHARRKTVTSLDVVYSLKRQGKTIYGFGSGIQGSAGVMTMADAPLLGVAALVGPFLTVFDTHLELDSGGHLKIFRLCKTSTPAATAEEANPHSLTEPSPLSREKDREAAAAECGSPLPFWTLDLCGEVEAFSEEQRSAMKTGKKGQATAQQQGSVSVCPVLKGQTGPVAVAVFGGGVAVVGLWTGTLLWSRSKSEEWVRCAQMLWEGEGDAGGSSEGPRHALVTGMANGTLAVWSFYPSKRKGTPQTSSPRVRIQRERNSSPRKAHTTAAFLTEETEEEGETLAGERADDSEEEGRWPYAATLSLAFVLDSPVASLAEGPLPGQLTALTDARALEVFEVSPRLPDSQMLLQQSAEETAETDPPLDWLASFRAELSEQERTRAALIRLEAARLRPPLRQGFLKKKGVPRKPQSGDGGGERKTDNAPAAPAALDTDPGGQRGQEGGEEDGQSEAEKNGNSFFLTAVEEGGGISEEQGQKESPKVAGPLNIPLTDLRMICASPTGANGVRYPLVFVLSDDGLMTGVARNSSRTMAVAPSAVSSLALLRTIEPSLSISKSLPALPPSGVDAAAKGKGGDDAETEGRAERPEPLTLNARERERGSIAGLSPSTASPYPLHVLLQDPSASAVAGGQDEAAAADVDGPTKDQIFQLLGDALTRQKPRRFGRKEISPSHERMRTAMKNLGPGGIKAAVRWAAKKASHIPADLAVPPELRESLHAIASVVPDVVGRGRMAVADVLMSAGGVLQSAKTASPGADKSINSALQAPIAEEDEDDDVWLTRGKTELTLPRGRTENLPSEMTDPLEVVGLGAAGSVMSVLDRSQAVTMSQQVSRDSRQDKSAEGGEKERGVQGEPSLFSLALDSPSIFLPSEPDASRTLPMGVDTERDREGLEEDSHRLTQNPSTASQQQKAKTSCSKRNRSCRTLQDPHAGIGPSTTLPSGTLFSTEGGEGDPTVSGQDHSRSTLQQDSTTCLLLHETLKVQSLDSRRTKGIQFKEPVVSLALQLSNAVPIEQEKESPRKKIPLVTPGRDGLFAAFLAREERRAVQERKQKEAERKRLEFLRSPPKSPNHIAVLLGPAQSSQLHQQQQEEEKKPPPKGPIAITAAHTQSAPLLPAIADTAHLRLTPVTQPITLELFHSTWKGGLNKSSKPPSPSPQTQKSRGPPSPPPRTTQTPREEEDNLEEEGSLVEVMEGGKLTVVLKPSVPLGTPPISPAAAAAAATARANARSNIDTDHLHLPDHLAPLVNLTPQPHRLTRSTPFNPTGTVQFSSFNSFVVPHLPLGKSSRLQSSPVLQASAGPMQNPGGGFLSSQTAGVTALNLLTPAREEEAHTERDGKAASTGESMQQQQQQQQGKTPCVPPVEGLDLLPPARRSSDVRESGMQVERAEQVGQTAKASAHEGDLPMEGGVEEPGEETSRRRKSRRASRKASRKASRRATRDRSELGGDSDSPSRGVTFETAESYRTPPESAKEEDGASTQQLADAEMGSTFRQNPFLPTHSTSRVSLSRGKSGSAVFVTPREGQVSKPEGVTGTVPEATITGAITEEDAEGVEADDKESRLTSVNQQSGRITPVVETTEKTKGDGLSLAVFVRGDSGQPERERVHGGSRPSASAGMGSGVRGIFLSGGLWLPRFVAGGHMGLVGDSAVAPWHFGGSSPLSSAFSGDVAVTAMSTSTTGAELLLATADGLLVSFTAEEDQGTKKKVAEMPSVFNLKAAFSVTPVSPKQLPLPSVLPSPVSSSPGRHSLLRPSVSRVNLSLEEFSCAGRARGGKKKPKPEREAETKKAAIRNKKVKERKGKKEAHLATEHKKTSPEGPPTTASPPPLPLTITAVDCAWIVGESEKGEKEEGTMMKLCVAGTASGTVVSVDLKAGRVLAEYPPSLVDSSGTSKDQNSSLRSSAIVFVALLSQWKAVVLVNENGTLSLRRARTLDPLLDTNLFKTDTNKANSGTSGPPQRVKRALIVGDDSAAPLLVAGTASGSLVALHLLPFLAQSRYKRPAEVFAKREEDALFDLTELQTLQEKNLPWRPASRILDAASVLSTFGKDDDSKDKEPKGKEEAKMGPSQNQPTADTKAEKTKHKDSFKEANPPPAQTAATEKEAKPPADKQPSSPPRSSRKKSRDVHAHHESNEAVRVSLRELDSGAPSVEPQSQQGRRRSSKRRRSSLLGKPPAILLPAPYLLRAHSCLVSALSVIPTEECSALPLSALWRPREAEKKRTLQRSATVEGGSPQHVAGTRTPPPTATEPLPVGLLLSASVDGTMCLWRVIWTASAISPLPSASGGVPLEPESSFERLRCLVVGAPVADARLLPSSVGISLAFVKEKDPQVQMWAEYLPSKLQWSLRDTGSDEVRVTSGGPPAVRRTLAIEDKKQPPCEDNTGNSADGEVRRGPVSGSFFDSALFSLHQRSTTASTDVPPDAHGPQPQTEQEVSRAAADASLGLLALEEEKVPESARKWNKKEPTEKESEQESGEKRGDAAAETEESKRRSTDPSSFPSAAALAEFGRHSVLTLEELLGLGLPWEEISAALQSSADFLKDRRIGNLATVTGAFHEQPEVRRTLHRHAPTAHSLRTTSREKPEPQVTPRIPVDMVSQEEIQKRPLSAPQLSASPADPLEGPPPSQETQAMPGPQYHFPVSKRPIRAKRSARLGRRPVRKMLRPTNALAFFGLDLWGDGGRDQAELGGGDGASPGGQQGPDEVDLLLRPRFHRGTLIPRLFLPTKFAQPPPDRSVYRLPVSFFPQINRRRLRTDDRRPGDQLRFAAGDPEYIERRTRFFTTQAETEARGRRQSVHLQKLKDVQAAFASEQARMIAEREYRETLTDGEGDPFSAFPQSPLASKRMSIRNSLQRASVSSTKRKSVRVSLSSPGTVARASFFRRMSNTAAATPSASSPRKDINQFSVAGHQQRWSPWRLRFKKIPVVRVHQTGWSPTEHIDKRLGVQTRRSRLKRQNFCDEVYFGWILYKMEAEEAAERELQETMSGLENSNSAQQGPTGGRYQKISVVKRPQKIPRKPGRWPLPAPLQNSYGLALFPLLCPRMAPFNPSILRDIRDCARANRRSSLFEIAIRNRFRRAEKALRESTATRSAGEESGSDNTFTKPVPAESKEQSSGAHEENTKDHQPSSPSAAQKKDISVSAPPQSQPVNEPTIRSAGLSTPPPATIASPLSPSSELSPRTARDTDLHPSPQEGEAADGTAKREGHISVRFAPTQSDSHAPDPSANSQRTDNEGGVQSPEGKTAAQDQEPLSTEGDPQEALTVPPSAHRKGDMATMKRSLSVPDLALPQLLSLDLHQPAEDEAKSEDGGKETSKEDALEKKAVTAQEWWLTQRRTRSCFLDGGLPDRLLHTSGGVEGKRRRDAEIYLARFPHLTTPIASAARPSPPVAIPVPDDEKEEGDVEESPGGDVGETVGDDAAELEGQDVDEGEEEEEEEEEEGELEGDGIVVSESEERESGKNGTDSASSQVNTEERIARDASIELLVGVLLGLTSDPGIPRRLSWEQRVPAGLGPVPMRTFNDSAGLMKISSYESGGRRGWKRVAAAMRAVRNDPKLLRVGFISDKELHAYNQVHHSGSNGSMAAYLRGRQKIPLLQQGVIGERWRRRRSYLKTVLSPKRKRRLSALSVGSAMGAQGTHRPGSAGGDDAFPRSRQAAEALSSRVRAVTAASKLRRFSTAASLANASAPPTADGGARDARLLSAPVRRGSVHLTERAREAMKILRGIQGEVGLTPHVMKLNVMMAPWDVQMRYDMAERRKLQAFYSAETNELVRLGRMVEDRQRRWESRLTKRLTEARRAARLRQRRLNAERMRRASVLQQLAAKLLDEGLELMEEERQREKRQKAKSRPPSPDKGAFGEVGDGELPPTIDLAQDWVVVSEQSDEEESSFRLIEVPDDSSNSLSACPSPSGGTSPLLHGKRRQQEFPQSVTDSPSEMKDSPLSAAFAAAQKERAARDEARERRGSVSFKERLSPVRPFRSRMRKQSLAGTERRVSLPMNQAPLPVNPQTPKEGLSQSKDLQKSTRLEPPDFGQSIAIQTTPTGTRQNTGDPAKQHQPPLRAIGPQNQMMSSPPSLLRLRRSPPRFTDFSTKPPLKSPAAPFPPADAAPGPPPSSPGFPKEQQGGEGIRAWAGSTNTNSFQKRETGWLPPITKSHSSRPQLKSRLSASASCGALPSQGRVSVGGAELSVGPQSGSGATLVQGQVLSRANRRKHAKRRGQQDSNEELVAALSAVLAHRSGDRGTSLRPQENAHRPKGDAVLLTTTDSTVSNAPWAPLPTGALPFEVPFQPSVCIPEGPVEVNVDTSQRQGPLRKDTQSRESSEKLEGLNPFLLQGQRCKFKRKPK</sequence>
<feature type="compositionally biased region" description="Basic and acidic residues" evidence="11">
    <location>
        <begin position="1870"/>
        <end position="1881"/>
    </location>
</feature>
<feature type="compositionally biased region" description="Basic and acidic residues" evidence="11">
    <location>
        <begin position="4365"/>
        <end position="4379"/>
    </location>
</feature>
<feature type="compositionally biased region" description="Basic and acidic residues" evidence="11">
    <location>
        <begin position="2112"/>
        <end position="2129"/>
    </location>
</feature>
<dbReference type="InterPro" id="IPR035425">
    <property type="entry name" value="CENP-T/H4_C"/>
</dbReference>
<dbReference type="EMBL" id="CDMZ01000265">
    <property type="protein sequence ID" value="CUC09133.1"/>
    <property type="molecule type" value="Genomic_DNA"/>
</dbReference>
<keyword evidence="7 10" id="KW-0238">DNA-binding</keyword>
<feature type="compositionally biased region" description="Polar residues" evidence="11">
    <location>
        <begin position="4207"/>
        <end position="4223"/>
    </location>
</feature>
<feature type="region of interest" description="Disordered" evidence="11">
    <location>
        <begin position="1835"/>
        <end position="1894"/>
    </location>
</feature>
<feature type="compositionally biased region" description="Pro residues" evidence="11">
    <location>
        <begin position="1883"/>
        <end position="1894"/>
    </location>
</feature>
<dbReference type="GO" id="GO:0030527">
    <property type="term" value="F:structural constituent of chromatin"/>
    <property type="evidence" value="ECO:0007669"/>
    <property type="project" value="InterPro"/>
</dbReference>
<feature type="region of interest" description="Disordered" evidence="11">
    <location>
        <begin position="1664"/>
        <end position="1686"/>
    </location>
</feature>
<evidence type="ECO:0000256" key="7">
    <source>
        <dbReference type="ARBA" id="ARBA00023125"/>
    </source>
</evidence>
<accession>A0A0K6S6H9</accession>
<feature type="region of interest" description="Disordered" evidence="11">
    <location>
        <begin position="2283"/>
        <end position="2310"/>
    </location>
</feature>
<feature type="region of interest" description="Disordered" evidence="11">
    <location>
        <begin position="3891"/>
        <end position="3921"/>
    </location>
</feature>
<feature type="compositionally biased region" description="Low complexity" evidence="11">
    <location>
        <begin position="3228"/>
        <end position="3238"/>
    </location>
</feature>
<dbReference type="FunFam" id="1.10.20.10:FF:000012">
    <property type="entry name" value="Histone H4"/>
    <property type="match status" value="1"/>
</dbReference>
<dbReference type="GO" id="GO:0000786">
    <property type="term" value="C:nucleosome"/>
    <property type="evidence" value="ECO:0007669"/>
    <property type="project" value="UniProtKB-KW"/>
</dbReference>
<feature type="region of interest" description="Disordered" evidence="11">
    <location>
        <begin position="1213"/>
        <end position="1256"/>
    </location>
</feature>
<feature type="compositionally biased region" description="Basic and acidic residues" evidence="11">
    <location>
        <begin position="904"/>
        <end position="921"/>
    </location>
</feature>
<feature type="compositionally biased region" description="Basic and acidic residues" evidence="11">
    <location>
        <begin position="4074"/>
        <end position="4083"/>
    </location>
</feature>
<feature type="compositionally biased region" description="Polar residues" evidence="11">
    <location>
        <begin position="3272"/>
        <end position="3288"/>
    </location>
</feature>
<feature type="compositionally biased region" description="Basic residues" evidence="11">
    <location>
        <begin position="4262"/>
        <end position="4271"/>
    </location>
</feature>
<feature type="compositionally biased region" description="Basic and acidic residues" evidence="11">
    <location>
        <begin position="2190"/>
        <end position="2209"/>
    </location>
</feature>
<feature type="compositionally biased region" description="Polar residues" evidence="11">
    <location>
        <begin position="4090"/>
        <end position="4104"/>
    </location>
</feature>